<keyword evidence="4" id="KW-0051">Antiviral defense</keyword>
<protein>
    <submittedName>
        <fullName evidence="7">Interferon alpha-3-like</fullName>
    </submittedName>
</protein>
<dbReference type="InParanoid" id="A0A3B1J179"/>
<evidence type="ECO:0000256" key="5">
    <source>
        <dbReference type="ARBA" id="ARBA00023157"/>
    </source>
</evidence>
<evidence type="ECO:0000256" key="4">
    <source>
        <dbReference type="ARBA" id="ARBA00023118"/>
    </source>
</evidence>
<evidence type="ECO:0000313" key="7">
    <source>
        <dbReference type="Ensembl" id="ENSAMXP00000036032.1"/>
    </source>
</evidence>
<evidence type="ECO:0000256" key="2">
    <source>
        <dbReference type="ARBA" id="ARBA00022514"/>
    </source>
</evidence>
<sequence>MAFQCLIWVSSLLFAAQVCSMPIKCQLQLRLVETTHNLLENMAGPIPFQCLDEKFGIKLPTWALQSNDSKQDVGVTKAVFKTFMNMGSLMENDGIPQYWDSGKLENFENIVYRQISENICVKNEDGFAQRDAALTHYFQKLAALLKEKVWALLKKNFYCTYKSISSRMSRYMRFNLTLYFCSQEFSDCAWERVRHELLRVLQVILLENNV</sequence>
<reference evidence="8" key="1">
    <citation type="submission" date="2013-03" db="EMBL/GenBank/DDBJ databases">
        <authorList>
            <person name="Jeffery W."/>
            <person name="Warren W."/>
            <person name="Wilson R.K."/>
        </authorList>
    </citation>
    <scope>NUCLEOTIDE SEQUENCE</scope>
    <source>
        <strain evidence="8">female</strain>
    </source>
</reference>
<dbReference type="PANTHER" id="PTHR11691:SF62">
    <property type="entry name" value="INTERFERON PHI 2-RELATED"/>
    <property type="match status" value="1"/>
</dbReference>
<dbReference type="AlphaFoldDB" id="A0A3B1J179"/>
<reference evidence="7" key="3">
    <citation type="submission" date="2025-08" db="UniProtKB">
        <authorList>
            <consortium name="Ensembl"/>
        </authorList>
    </citation>
    <scope>IDENTIFICATION</scope>
</reference>
<dbReference type="Ensembl" id="ENSAMXT00000045150.1">
    <property type="protein sequence ID" value="ENSAMXP00000036032.1"/>
    <property type="gene ID" value="ENSAMXG00000036207.1"/>
</dbReference>
<keyword evidence="8" id="KW-1185">Reference proteome</keyword>
<evidence type="ECO:0000256" key="3">
    <source>
        <dbReference type="ARBA" id="ARBA00022525"/>
    </source>
</evidence>
<evidence type="ECO:0000256" key="6">
    <source>
        <dbReference type="SAM" id="SignalP"/>
    </source>
</evidence>
<dbReference type="Gene3D" id="1.20.1250.10">
    <property type="match status" value="2"/>
</dbReference>
<organism evidence="7 8">
    <name type="scientific">Astyanax mexicanus</name>
    <name type="common">Blind cave fish</name>
    <name type="synonym">Astyanax fasciatus mexicanus</name>
    <dbReference type="NCBI Taxonomy" id="7994"/>
    <lineage>
        <taxon>Eukaryota</taxon>
        <taxon>Metazoa</taxon>
        <taxon>Chordata</taxon>
        <taxon>Craniata</taxon>
        <taxon>Vertebrata</taxon>
        <taxon>Euteleostomi</taxon>
        <taxon>Actinopterygii</taxon>
        <taxon>Neopterygii</taxon>
        <taxon>Teleostei</taxon>
        <taxon>Ostariophysi</taxon>
        <taxon>Characiformes</taxon>
        <taxon>Characoidei</taxon>
        <taxon>Acestrorhamphidae</taxon>
        <taxon>Acestrorhamphinae</taxon>
        <taxon>Astyanax</taxon>
    </lineage>
</organism>
<keyword evidence="6" id="KW-0732">Signal</keyword>
<evidence type="ECO:0000313" key="8">
    <source>
        <dbReference type="Proteomes" id="UP000018467"/>
    </source>
</evidence>
<dbReference type="SUPFAM" id="SSF47266">
    <property type="entry name" value="4-helical cytokines"/>
    <property type="match status" value="2"/>
</dbReference>
<proteinExistence type="predicted"/>
<dbReference type="GO" id="GO:0005126">
    <property type="term" value="F:cytokine receptor binding"/>
    <property type="evidence" value="ECO:0007669"/>
    <property type="project" value="InterPro"/>
</dbReference>
<keyword evidence="5" id="KW-1015">Disulfide bond</keyword>
<reference evidence="8" key="2">
    <citation type="journal article" date="2014" name="Nat. Commun.">
        <title>The cavefish genome reveals candidate genes for eye loss.</title>
        <authorList>
            <person name="McGaugh S.E."/>
            <person name="Gross J.B."/>
            <person name="Aken B."/>
            <person name="Blin M."/>
            <person name="Borowsky R."/>
            <person name="Chalopin D."/>
            <person name="Hinaux H."/>
            <person name="Jeffery W.R."/>
            <person name="Keene A."/>
            <person name="Ma L."/>
            <person name="Minx P."/>
            <person name="Murphy D."/>
            <person name="O'Quin K.E."/>
            <person name="Retaux S."/>
            <person name="Rohner N."/>
            <person name="Searle S.M."/>
            <person name="Stahl B.A."/>
            <person name="Tabin C."/>
            <person name="Volff J.N."/>
            <person name="Yoshizawa M."/>
            <person name="Warren W.C."/>
        </authorList>
    </citation>
    <scope>NUCLEOTIDE SEQUENCE [LARGE SCALE GENOMIC DNA]</scope>
    <source>
        <strain evidence="8">female</strain>
    </source>
</reference>
<name>A0A3B1J179_ASTMX</name>
<dbReference type="PANTHER" id="PTHR11691">
    <property type="entry name" value="TYPE I INTERFERON"/>
    <property type="match status" value="1"/>
</dbReference>
<feature type="signal peptide" evidence="6">
    <location>
        <begin position="1"/>
        <end position="20"/>
    </location>
</feature>
<keyword evidence="3" id="KW-0964">Secreted</keyword>
<dbReference type="GO" id="GO:0051607">
    <property type="term" value="P:defense response to virus"/>
    <property type="evidence" value="ECO:0007669"/>
    <property type="project" value="UniProtKB-KW"/>
</dbReference>
<dbReference type="GO" id="GO:0005125">
    <property type="term" value="F:cytokine activity"/>
    <property type="evidence" value="ECO:0007669"/>
    <property type="project" value="UniProtKB-KW"/>
</dbReference>
<feature type="chain" id="PRO_5017339425" evidence="6">
    <location>
        <begin position="21"/>
        <end position="210"/>
    </location>
</feature>
<dbReference type="Pfam" id="PF00143">
    <property type="entry name" value="Interferon"/>
    <property type="match status" value="1"/>
</dbReference>
<reference evidence="7" key="4">
    <citation type="submission" date="2025-09" db="UniProtKB">
        <authorList>
            <consortium name="Ensembl"/>
        </authorList>
    </citation>
    <scope>IDENTIFICATION</scope>
</reference>
<dbReference type="InterPro" id="IPR009079">
    <property type="entry name" value="4_helix_cytokine-like_core"/>
</dbReference>
<comment type="subcellular location">
    <subcellularLocation>
        <location evidence="1">Secreted</location>
    </subcellularLocation>
</comment>
<dbReference type="GO" id="GO:0005615">
    <property type="term" value="C:extracellular space"/>
    <property type="evidence" value="ECO:0007669"/>
    <property type="project" value="UniProtKB-KW"/>
</dbReference>
<keyword evidence="2" id="KW-0202">Cytokine</keyword>
<accession>A0A3B1J179</accession>
<dbReference type="InterPro" id="IPR000471">
    <property type="entry name" value="Interferon_alpha/beta/delta"/>
</dbReference>
<evidence type="ECO:0000256" key="1">
    <source>
        <dbReference type="ARBA" id="ARBA00004613"/>
    </source>
</evidence>
<dbReference type="Proteomes" id="UP000018467">
    <property type="component" value="Unassembled WGS sequence"/>
</dbReference>
<dbReference type="GeneTree" id="ENSGT00990000204390"/>